<dbReference type="HOGENOM" id="CLU_3182931_0_0_0"/>
<organism evidence="2 3">
    <name type="scientific">Desulfurobacterium thermolithotrophum (strain DSM 11699 / BSA)</name>
    <dbReference type="NCBI Taxonomy" id="868864"/>
    <lineage>
        <taxon>Bacteria</taxon>
        <taxon>Pseudomonadati</taxon>
        <taxon>Aquificota</taxon>
        <taxon>Aquificia</taxon>
        <taxon>Desulfurobacteriales</taxon>
        <taxon>Desulfurobacteriaceae</taxon>
        <taxon>Desulfurobacterium</taxon>
    </lineage>
</organism>
<feature type="region of interest" description="Disordered" evidence="1">
    <location>
        <begin position="24"/>
        <end position="46"/>
    </location>
</feature>
<dbReference type="AlphaFoldDB" id="F0S174"/>
<sequence>MLPKGKNFVVKNRSLLSISVIERKKNKKNSLPKNREGGKKFTHNAF</sequence>
<dbReference type="KEGG" id="dte:Dester_1317"/>
<gene>
    <name evidence="2" type="ordered locus">Dester_1317</name>
</gene>
<dbReference type="InParanoid" id="F0S174"/>
<dbReference type="Proteomes" id="UP000007102">
    <property type="component" value="Chromosome"/>
</dbReference>
<protein>
    <submittedName>
        <fullName evidence="2">Uncharacterized protein</fullName>
    </submittedName>
</protein>
<reference evidence="2 3" key="1">
    <citation type="journal article" date="2011" name="Stand. Genomic Sci.">
        <title>Complete genome sequence of the thermophilic sulfur-reducer Desulfurobacterium thermolithotrophum type strain (BSA(T)) from a deep-sea hydrothermal vent.</title>
        <authorList>
            <person name="Goker M."/>
            <person name="Daligault H."/>
            <person name="Mwirichia R."/>
            <person name="Lapidus A."/>
            <person name="Lucas S."/>
            <person name="Deshpande S."/>
            <person name="Pagani I."/>
            <person name="Tapia R."/>
            <person name="Cheng J.F."/>
            <person name="Goodwin L."/>
            <person name="Pitluck S."/>
            <person name="Liolios K."/>
            <person name="Ivanova N."/>
            <person name="Mavromatis K."/>
            <person name="Mikhailova N."/>
            <person name="Pati A."/>
            <person name="Chen A."/>
            <person name="Palaniappan K."/>
            <person name="Han C."/>
            <person name="Land M."/>
            <person name="Hauser L."/>
            <person name="Pan C."/>
            <person name="Brambilla E.M."/>
            <person name="Rohde M."/>
            <person name="Spring S."/>
            <person name="Sikorski J."/>
            <person name="Wirth R."/>
            <person name="Detter J.C."/>
            <person name="Woyke T."/>
            <person name="Bristow J."/>
            <person name="Eisen J.A."/>
            <person name="Markowitz V."/>
            <person name="Hugenholtz P."/>
            <person name="Kyrpides N.C."/>
            <person name="Klenk H.P."/>
        </authorList>
    </citation>
    <scope>NUCLEOTIDE SEQUENCE [LARGE SCALE GENOMIC DNA]</scope>
    <source>
        <strain evidence="3">DSM 11699 / BSA</strain>
    </source>
</reference>
<dbReference type="EMBL" id="CP002543">
    <property type="protein sequence ID" value="ADY73952.1"/>
    <property type="molecule type" value="Genomic_DNA"/>
</dbReference>
<evidence type="ECO:0000313" key="3">
    <source>
        <dbReference type="Proteomes" id="UP000007102"/>
    </source>
</evidence>
<evidence type="ECO:0000256" key="1">
    <source>
        <dbReference type="SAM" id="MobiDB-lite"/>
    </source>
</evidence>
<name>F0S174_DESTD</name>
<keyword evidence="3" id="KW-1185">Reference proteome</keyword>
<reference evidence="3" key="2">
    <citation type="submission" date="2011-02" db="EMBL/GenBank/DDBJ databases">
        <title>The complete genome of Desulfurobacterium thermolithotrophum DSM 11699.</title>
        <authorList>
            <consortium name="US DOE Joint Genome Institute (JGI-PGF)"/>
            <person name="Lucas S."/>
            <person name="Copeland A."/>
            <person name="Lapidus A."/>
            <person name="Bruce D."/>
            <person name="Goodwin L."/>
            <person name="Pitluck S."/>
            <person name="Kyrpides N."/>
            <person name="Mavromatis K."/>
            <person name="Pagani I."/>
            <person name="Ivanova N."/>
            <person name="Mikhailova N."/>
            <person name="Daligault H."/>
            <person name="Detter J.C."/>
            <person name="Tapia R."/>
            <person name="Han C."/>
            <person name="Land M."/>
            <person name="Hauser L."/>
            <person name="Markowitz V."/>
            <person name="Cheng J.-F."/>
            <person name="Hugenholtz P."/>
            <person name="Woyke T."/>
            <person name="Wu D."/>
            <person name="Spring S."/>
            <person name="Brambilla E."/>
            <person name="Klenk H.-P."/>
            <person name="Eisen J.A."/>
        </authorList>
    </citation>
    <scope>NUCLEOTIDE SEQUENCE [LARGE SCALE GENOMIC DNA]</scope>
    <source>
        <strain evidence="3">DSM 11699 / BSA</strain>
    </source>
</reference>
<evidence type="ECO:0000313" key="2">
    <source>
        <dbReference type="EMBL" id="ADY73952.1"/>
    </source>
</evidence>
<accession>F0S174</accession>
<proteinExistence type="predicted"/>